<evidence type="ECO:0000313" key="2">
    <source>
        <dbReference type="EMBL" id="SHH51717.1"/>
    </source>
</evidence>
<feature type="signal peptide" evidence="1">
    <location>
        <begin position="1"/>
        <end position="19"/>
    </location>
</feature>
<accession>A0A1M5TLT5</accession>
<dbReference type="SUPFAM" id="SSF82171">
    <property type="entry name" value="DPP6 N-terminal domain-like"/>
    <property type="match status" value="1"/>
</dbReference>
<sequence length="498" mass="56925">MRKLFTLAITLVMALSAFAQTAQLAVSESPEFKDKEKAGGVLAIYTNKESITALIRESKRHILFDVFDSSLNKTHSSLIETDKREFFKDYVTYGDEIKVFTLYSPSKKERVINCHTFNVKTKKHSKTQLLSKTITKRFPIFSGGRKRETSFAISPNGQYIAMATDDIKKNSNAYSIHVFDTDDLSLVYSKSYKDEENKYFEFNDLAINNDAITYSLGKLYKTSDYDKVNGKANYDFIIYKIIEDNVQATDIILKGEQFIRSLSISQNDTNLQLTGFYSERNSSRIKGGCTFTVNSESLSIEKSNHFELPKQVYYDLYSESAAKRKKTKGKELSNFYTDYIIEDEGGNTYLVAEEFYITTNYVPNGMGGGYMQTIPHYDDILIMKINKAGNLDWGRSIFKRSGAPSYNVFLKDDKLHVLLNSGKNLIEKEDGRTKVSKGWFESTSLYDIVFDKYGDSSYNKVQDNKGNTHYIPYFGTFNNGTFIMTSAGRKKKQFMILK</sequence>
<dbReference type="AlphaFoldDB" id="A0A1M5TLT5"/>
<dbReference type="OrthoDB" id="1403331at2"/>
<proteinExistence type="predicted"/>
<protein>
    <submittedName>
        <fullName evidence="2">Uncharacterized protein</fullName>
    </submittedName>
</protein>
<feature type="chain" id="PRO_5012816119" evidence="1">
    <location>
        <begin position="20"/>
        <end position="498"/>
    </location>
</feature>
<evidence type="ECO:0000313" key="3">
    <source>
        <dbReference type="Proteomes" id="UP000184522"/>
    </source>
</evidence>
<evidence type="ECO:0000256" key="1">
    <source>
        <dbReference type="SAM" id="SignalP"/>
    </source>
</evidence>
<reference evidence="3" key="1">
    <citation type="submission" date="2016-11" db="EMBL/GenBank/DDBJ databases">
        <authorList>
            <person name="Varghese N."/>
            <person name="Submissions S."/>
        </authorList>
    </citation>
    <scope>NUCLEOTIDE SEQUENCE [LARGE SCALE GENOMIC DNA]</scope>
    <source>
        <strain evidence="3">DSM 25330</strain>
    </source>
</reference>
<name>A0A1M5TLT5_9FLAO</name>
<dbReference type="STRING" id="1089305.SAMN05444148_2210"/>
<keyword evidence="1" id="KW-0732">Signal</keyword>
<gene>
    <name evidence="2" type="ORF">SAMN05444148_2210</name>
</gene>
<organism evidence="2 3">
    <name type="scientific">Winogradskyella jejuensis</name>
    <dbReference type="NCBI Taxonomy" id="1089305"/>
    <lineage>
        <taxon>Bacteria</taxon>
        <taxon>Pseudomonadati</taxon>
        <taxon>Bacteroidota</taxon>
        <taxon>Flavobacteriia</taxon>
        <taxon>Flavobacteriales</taxon>
        <taxon>Flavobacteriaceae</taxon>
        <taxon>Winogradskyella</taxon>
    </lineage>
</organism>
<keyword evidence="3" id="KW-1185">Reference proteome</keyword>
<dbReference type="Proteomes" id="UP000184522">
    <property type="component" value="Unassembled WGS sequence"/>
</dbReference>
<dbReference type="EMBL" id="FQWS01000002">
    <property type="protein sequence ID" value="SHH51717.1"/>
    <property type="molecule type" value="Genomic_DNA"/>
</dbReference>
<dbReference type="RefSeq" id="WP_143185596.1">
    <property type="nucleotide sequence ID" value="NZ_FQWS01000002.1"/>
</dbReference>